<dbReference type="RefSeq" id="WP_091428780.1">
    <property type="nucleotide sequence ID" value="NZ_FNMV01000001.1"/>
</dbReference>
<protein>
    <recommendedName>
        <fullName evidence="4">ATP synthase protein I</fullName>
    </recommendedName>
</protein>
<keyword evidence="1" id="KW-0472">Membrane</keyword>
<accession>A0A1H2QZW7</accession>
<evidence type="ECO:0000313" key="3">
    <source>
        <dbReference type="Proteomes" id="UP000198569"/>
    </source>
</evidence>
<feature type="transmembrane region" description="Helical" evidence="1">
    <location>
        <begin position="7"/>
        <end position="25"/>
    </location>
</feature>
<feature type="transmembrane region" description="Helical" evidence="1">
    <location>
        <begin position="70"/>
        <end position="91"/>
    </location>
</feature>
<keyword evidence="1" id="KW-0812">Transmembrane</keyword>
<sequence length="127" mass="15013">MQKIYSFLKYIIPFSVVLFFVQNYIINTVFEKSLFFYSTWSIYLFHFIITVLSYLFLLFVNKTFPDKTGFAFMGVSLIKMMAAVVFLIPLLQSDLKNQIPDVGAFFIPYFLYLLFETFFAISLINKH</sequence>
<reference evidence="3" key="1">
    <citation type="submission" date="2016-10" db="EMBL/GenBank/DDBJ databases">
        <authorList>
            <person name="Varghese N."/>
            <person name="Submissions S."/>
        </authorList>
    </citation>
    <scope>NUCLEOTIDE SEQUENCE [LARGE SCALE GENOMIC DNA]</scope>
    <source>
        <strain evidence="3">DSM 15718</strain>
    </source>
</reference>
<evidence type="ECO:0000313" key="2">
    <source>
        <dbReference type="EMBL" id="SDW12661.1"/>
    </source>
</evidence>
<gene>
    <name evidence="2" type="ORF">SAMN05444338_101300</name>
</gene>
<dbReference type="Proteomes" id="UP000198569">
    <property type="component" value="Unassembled WGS sequence"/>
</dbReference>
<proteinExistence type="predicted"/>
<dbReference type="OrthoDB" id="1448441at2"/>
<dbReference type="AlphaFoldDB" id="A0A1H2QZW7"/>
<organism evidence="2 3">
    <name type="scientific">Flavobacterium degerlachei</name>
    <dbReference type="NCBI Taxonomy" id="229203"/>
    <lineage>
        <taxon>Bacteria</taxon>
        <taxon>Pseudomonadati</taxon>
        <taxon>Bacteroidota</taxon>
        <taxon>Flavobacteriia</taxon>
        <taxon>Flavobacteriales</taxon>
        <taxon>Flavobacteriaceae</taxon>
        <taxon>Flavobacterium</taxon>
    </lineage>
</organism>
<keyword evidence="1" id="KW-1133">Transmembrane helix</keyword>
<evidence type="ECO:0000256" key="1">
    <source>
        <dbReference type="SAM" id="Phobius"/>
    </source>
</evidence>
<name>A0A1H2QZW7_9FLAO</name>
<feature type="transmembrane region" description="Helical" evidence="1">
    <location>
        <begin position="103"/>
        <end position="124"/>
    </location>
</feature>
<keyword evidence="3" id="KW-1185">Reference proteome</keyword>
<dbReference type="STRING" id="229203.SAMN05444338_101300"/>
<dbReference type="EMBL" id="FNMV01000001">
    <property type="protein sequence ID" value="SDW12661.1"/>
    <property type="molecule type" value="Genomic_DNA"/>
</dbReference>
<feature type="transmembrane region" description="Helical" evidence="1">
    <location>
        <begin position="37"/>
        <end position="58"/>
    </location>
</feature>
<evidence type="ECO:0008006" key="4">
    <source>
        <dbReference type="Google" id="ProtNLM"/>
    </source>
</evidence>